<evidence type="ECO:0000313" key="3">
    <source>
        <dbReference type="Proteomes" id="UP001065322"/>
    </source>
</evidence>
<sequence>MNNGMNRRHFLQLLVASGLAAGLPMSLRARAAEGNFTPYSGPFFVSIEAGGGWDVTSFCDPKVNPAINHWASTQGVQTISGSSVTYAPFAHNQRFFSNLHPHMLVVNGIDAQTNAHQAGQRYNWSGRLAEGYPSFAALAAAVYGAGLPLAYLSNGGYNQTAGVINYTLMQDPGALNKLVYQDQFLDGGSGWDAAKYFHRQSTRDIINRHRAERLARLQAAQPHMASRMQAALNQFAAAKDGQQLLELLAQYVPQTLVDYTDADGYWNPLLRQAQIALAAYQSGLCVSTDLVAWGFDTHANHDADHAAALMRLQNGVEYLWAEAERLGIDDKLVVMISSDFARTPGYNDGNGKDHWPISSTIFMSKNASWANRSVGLTTAAHEAQAINPQTLAADSNGILLQPKHIQQAMRELAGIAGHELSQRFPLNAESVNLFGQL</sequence>
<dbReference type="PROSITE" id="PS51318">
    <property type="entry name" value="TAT"/>
    <property type="match status" value="1"/>
</dbReference>
<evidence type="ECO:0000313" key="2">
    <source>
        <dbReference type="EMBL" id="UXD86468.1"/>
    </source>
</evidence>
<dbReference type="InterPro" id="IPR006311">
    <property type="entry name" value="TAT_signal"/>
</dbReference>
<dbReference type="Proteomes" id="UP001065322">
    <property type="component" value="Chromosome"/>
</dbReference>
<dbReference type="EMBL" id="CP054475">
    <property type="protein sequence ID" value="UXD86468.1"/>
    <property type="molecule type" value="Genomic_DNA"/>
</dbReference>
<dbReference type="RefSeq" id="WP_260998425.1">
    <property type="nucleotide sequence ID" value="NZ_CP054475.1"/>
</dbReference>
<gene>
    <name evidence="2" type="ORF">HUF19_02970</name>
</gene>
<keyword evidence="1" id="KW-0732">Signal</keyword>
<dbReference type="InterPro" id="IPR010869">
    <property type="entry name" value="DUF1501"/>
</dbReference>
<keyword evidence="3" id="KW-1185">Reference proteome</keyword>
<feature type="signal peptide" evidence="1">
    <location>
        <begin position="1"/>
        <end position="31"/>
    </location>
</feature>
<name>A0ABY6A8K3_9GAMM</name>
<reference evidence="3" key="1">
    <citation type="submission" date="2020-06" db="EMBL/GenBank/DDBJ databases">
        <title>Thalassolituus marinus alknpb1M-1, a hydrocarbon-degrading bacterium isolated from the deep-sea overlying water using an in-situ strategy from the South China Sea basin.</title>
        <authorList>
            <person name="Dong C."/>
            <person name="Chen Y."/>
            <person name="Shao Z."/>
        </authorList>
    </citation>
    <scope>NUCLEOTIDE SEQUENCE [LARGE SCALE GENOMIC DNA]</scope>
    <source>
        <strain evidence="3">alknpb1M-1</strain>
    </source>
</reference>
<evidence type="ECO:0000256" key="1">
    <source>
        <dbReference type="SAM" id="SignalP"/>
    </source>
</evidence>
<dbReference type="Pfam" id="PF07394">
    <property type="entry name" value="DUF1501"/>
    <property type="match status" value="1"/>
</dbReference>
<protein>
    <submittedName>
        <fullName evidence="2">DUF1501 domain-containing protein</fullName>
    </submittedName>
</protein>
<organism evidence="2 3">
    <name type="scientific">Thalassolituus hydrocarboniclasticus</name>
    <dbReference type="NCBI Taxonomy" id="2742796"/>
    <lineage>
        <taxon>Bacteria</taxon>
        <taxon>Pseudomonadati</taxon>
        <taxon>Pseudomonadota</taxon>
        <taxon>Gammaproteobacteria</taxon>
        <taxon>Oceanospirillales</taxon>
        <taxon>Oceanospirillaceae</taxon>
        <taxon>Thalassolituus</taxon>
    </lineage>
</organism>
<proteinExistence type="predicted"/>
<feature type="chain" id="PRO_5047390693" evidence="1">
    <location>
        <begin position="32"/>
        <end position="437"/>
    </location>
</feature>
<accession>A0ABY6A8K3</accession>